<evidence type="ECO:0000313" key="1">
    <source>
        <dbReference type="EMBL" id="KAF2121416.1"/>
    </source>
</evidence>
<gene>
    <name evidence="1" type="ORF">BDV96DRAFT_594617</name>
</gene>
<reference evidence="1" key="1">
    <citation type="journal article" date="2020" name="Stud. Mycol.">
        <title>101 Dothideomycetes genomes: a test case for predicting lifestyles and emergence of pathogens.</title>
        <authorList>
            <person name="Haridas S."/>
            <person name="Albert R."/>
            <person name="Binder M."/>
            <person name="Bloem J."/>
            <person name="Labutti K."/>
            <person name="Salamov A."/>
            <person name="Andreopoulos B."/>
            <person name="Baker S."/>
            <person name="Barry K."/>
            <person name="Bills G."/>
            <person name="Bluhm B."/>
            <person name="Cannon C."/>
            <person name="Castanera R."/>
            <person name="Culley D."/>
            <person name="Daum C."/>
            <person name="Ezra D."/>
            <person name="Gonzalez J."/>
            <person name="Henrissat B."/>
            <person name="Kuo A."/>
            <person name="Liang C."/>
            <person name="Lipzen A."/>
            <person name="Lutzoni F."/>
            <person name="Magnuson J."/>
            <person name="Mondo S."/>
            <person name="Nolan M."/>
            <person name="Ohm R."/>
            <person name="Pangilinan J."/>
            <person name="Park H.-J."/>
            <person name="Ramirez L."/>
            <person name="Alfaro M."/>
            <person name="Sun H."/>
            <person name="Tritt A."/>
            <person name="Yoshinaga Y."/>
            <person name="Zwiers L.-H."/>
            <person name="Turgeon B."/>
            <person name="Goodwin S."/>
            <person name="Spatafora J."/>
            <person name="Crous P."/>
            <person name="Grigoriev I."/>
        </authorList>
    </citation>
    <scope>NUCLEOTIDE SEQUENCE</scope>
    <source>
        <strain evidence="1">CBS 627.86</strain>
    </source>
</reference>
<organism evidence="1 2">
    <name type="scientific">Lophiotrema nucula</name>
    <dbReference type="NCBI Taxonomy" id="690887"/>
    <lineage>
        <taxon>Eukaryota</taxon>
        <taxon>Fungi</taxon>
        <taxon>Dikarya</taxon>
        <taxon>Ascomycota</taxon>
        <taxon>Pezizomycotina</taxon>
        <taxon>Dothideomycetes</taxon>
        <taxon>Pleosporomycetidae</taxon>
        <taxon>Pleosporales</taxon>
        <taxon>Lophiotremataceae</taxon>
        <taxon>Lophiotrema</taxon>
    </lineage>
</organism>
<accession>A0A6A5ZQ93</accession>
<dbReference type="AlphaFoldDB" id="A0A6A5ZQ93"/>
<protein>
    <submittedName>
        <fullName evidence="1">Uncharacterized protein</fullName>
    </submittedName>
</protein>
<proteinExistence type="predicted"/>
<evidence type="ECO:0000313" key="2">
    <source>
        <dbReference type="Proteomes" id="UP000799770"/>
    </source>
</evidence>
<keyword evidence="2" id="KW-1185">Reference proteome</keyword>
<dbReference type="Proteomes" id="UP000799770">
    <property type="component" value="Unassembled WGS sequence"/>
</dbReference>
<sequence>MYKRRSSWLRRWRRVRDAIAACKMMFTLLFGETDQQPPEDGGDEPFAHLLQASQASPLAVRIKYSADIAPSTPSSRRRHCPYPWSIMVTTTDFILIKTGSRIMPSVSATARGRSLSKYGKRVPGLLSVLSQSRL</sequence>
<dbReference type="EMBL" id="ML977312">
    <property type="protein sequence ID" value="KAF2121416.1"/>
    <property type="molecule type" value="Genomic_DNA"/>
</dbReference>
<name>A0A6A5ZQ93_9PLEO</name>